<dbReference type="GO" id="GO:0004497">
    <property type="term" value="F:monooxygenase activity"/>
    <property type="evidence" value="ECO:0007669"/>
    <property type="project" value="UniProtKB-ARBA"/>
</dbReference>
<dbReference type="PANTHER" id="PTHR13847:SF274">
    <property type="entry name" value="RIESKE 2FE-2S IRON-SULFUR PROTEIN YHFW-RELATED"/>
    <property type="match status" value="1"/>
</dbReference>
<dbReference type="PANTHER" id="PTHR13847">
    <property type="entry name" value="SARCOSINE DEHYDROGENASE-RELATED"/>
    <property type="match status" value="1"/>
</dbReference>
<dbReference type="Pfam" id="PF01266">
    <property type="entry name" value="DAO"/>
    <property type="match status" value="1"/>
</dbReference>
<keyword evidence="2" id="KW-0479">Metal-binding</keyword>
<evidence type="ECO:0000256" key="1">
    <source>
        <dbReference type="ARBA" id="ARBA00022714"/>
    </source>
</evidence>
<feature type="domain" description="Rieske" evidence="6">
    <location>
        <begin position="427"/>
        <end position="510"/>
    </location>
</feature>
<dbReference type="RefSeq" id="WP_006715933.1">
    <property type="nucleotide sequence ID" value="NZ_CP007032.1"/>
</dbReference>
<evidence type="ECO:0000256" key="4">
    <source>
        <dbReference type="ARBA" id="ARBA00023014"/>
    </source>
</evidence>
<dbReference type="InterPro" id="IPR036922">
    <property type="entry name" value="Rieske_2Fe-2S_sf"/>
</dbReference>
<dbReference type="InterPro" id="IPR036188">
    <property type="entry name" value="FAD/NAD-bd_sf"/>
</dbReference>
<dbReference type="Gene3D" id="3.50.50.60">
    <property type="entry name" value="FAD/NAD(P)-binding domain"/>
    <property type="match status" value="1"/>
</dbReference>
<evidence type="ECO:0000259" key="6">
    <source>
        <dbReference type="PROSITE" id="PS51296"/>
    </source>
</evidence>
<dbReference type="GO" id="GO:0046872">
    <property type="term" value="F:metal ion binding"/>
    <property type="evidence" value="ECO:0007669"/>
    <property type="project" value="UniProtKB-KW"/>
</dbReference>
<accession>W0EE86</accession>
<dbReference type="Gene3D" id="3.30.9.10">
    <property type="entry name" value="D-Amino Acid Oxidase, subunit A, domain 2"/>
    <property type="match status" value="1"/>
</dbReference>
<dbReference type="AlphaFoldDB" id="W0EE86"/>
<dbReference type="SUPFAM" id="SSF51905">
    <property type="entry name" value="FAD/NAD(P)-binding domain"/>
    <property type="match status" value="1"/>
</dbReference>
<evidence type="ECO:0000256" key="3">
    <source>
        <dbReference type="ARBA" id="ARBA00023004"/>
    </source>
</evidence>
<dbReference type="CDD" id="cd03477">
    <property type="entry name" value="Rieske_YhfW_C"/>
    <property type="match status" value="1"/>
</dbReference>
<evidence type="ECO:0000313" key="8">
    <source>
        <dbReference type="Proteomes" id="UP000010847"/>
    </source>
</evidence>
<dbReference type="eggNOG" id="COG0665">
    <property type="taxonomic scope" value="Bacteria"/>
</dbReference>
<keyword evidence="1" id="KW-0001">2Fe-2S</keyword>
<reference evidence="7 8" key="1">
    <citation type="submission" date="2013-12" db="EMBL/GenBank/DDBJ databases">
        <authorList>
            <consortium name="DOE Joint Genome Institute"/>
            <person name="Smidt H."/>
            <person name="Huntemann M."/>
            <person name="Han J."/>
            <person name="Chen A."/>
            <person name="Kyrpides N."/>
            <person name="Mavromatis K."/>
            <person name="Markowitz V."/>
            <person name="Palaniappan K."/>
            <person name="Ivanova N."/>
            <person name="Schaumberg A."/>
            <person name="Pati A."/>
            <person name="Liolios K."/>
            <person name="Nordberg H.P."/>
            <person name="Cantor M.N."/>
            <person name="Hua S.X."/>
            <person name="Woyke T."/>
        </authorList>
    </citation>
    <scope>NUCLEOTIDE SEQUENCE [LARGE SCALE GENOMIC DNA]</scope>
    <source>
        <strain evidence="8">DSM 15288</strain>
    </source>
</reference>
<evidence type="ECO:0000256" key="5">
    <source>
        <dbReference type="ARBA" id="ARBA00023157"/>
    </source>
</evidence>
<dbReference type="Pfam" id="PF00355">
    <property type="entry name" value="Rieske"/>
    <property type="match status" value="1"/>
</dbReference>
<dbReference type="GO" id="GO:0005737">
    <property type="term" value="C:cytoplasm"/>
    <property type="evidence" value="ECO:0007669"/>
    <property type="project" value="TreeGrafter"/>
</dbReference>
<dbReference type="FunFam" id="2.102.10.10:FF:000014">
    <property type="entry name" value="Oxidoreductase, FAD dependent"/>
    <property type="match status" value="1"/>
</dbReference>
<dbReference type="InterPro" id="IPR038010">
    <property type="entry name" value="YhfW_C"/>
</dbReference>
<organism evidence="7 8">
    <name type="scientific">Desulfitobacterium metallireducens DSM 15288</name>
    <dbReference type="NCBI Taxonomy" id="871968"/>
    <lineage>
        <taxon>Bacteria</taxon>
        <taxon>Bacillati</taxon>
        <taxon>Bacillota</taxon>
        <taxon>Clostridia</taxon>
        <taxon>Eubacteriales</taxon>
        <taxon>Desulfitobacteriaceae</taxon>
        <taxon>Desulfitobacterium</taxon>
    </lineage>
</organism>
<evidence type="ECO:0000256" key="2">
    <source>
        <dbReference type="ARBA" id="ARBA00022723"/>
    </source>
</evidence>
<evidence type="ECO:0000313" key="7">
    <source>
        <dbReference type="EMBL" id="AHF07823.1"/>
    </source>
</evidence>
<dbReference type="PRINTS" id="PR00162">
    <property type="entry name" value="RIESKE"/>
</dbReference>
<dbReference type="GO" id="GO:0016020">
    <property type="term" value="C:membrane"/>
    <property type="evidence" value="ECO:0007669"/>
    <property type="project" value="InterPro"/>
</dbReference>
<keyword evidence="5" id="KW-1015">Disulfide bond</keyword>
<dbReference type="Gene3D" id="2.102.10.10">
    <property type="entry name" value="Rieske [2Fe-2S] iron-sulphur domain"/>
    <property type="match status" value="1"/>
</dbReference>
<dbReference type="STRING" id="871968.DESME_12895"/>
<gene>
    <name evidence="7" type="ORF">DESME_12895</name>
</gene>
<dbReference type="InterPro" id="IPR006076">
    <property type="entry name" value="FAD-dep_OxRdtase"/>
</dbReference>
<dbReference type="EMBL" id="CP007032">
    <property type="protein sequence ID" value="AHF07823.1"/>
    <property type="molecule type" value="Genomic_DNA"/>
</dbReference>
<dbReference type="InterPro" id="IPR017941">
    <property type="entry name" value="Rieske_2Fe-2S"/>
</dbReference>
<dbReference type="OrthoDB" id="9767869at2"/>
<dbReference type="InterPro" id="IPR005805">
    <property type="entry name" value="Rieske_Fe-S_prot_C"/>
</dbReference>
<proteinExistence type="predicted"/>
<keyword evidence="3" id="KW-0408">Iron</keyword>
<keyword evidence="4" id="KW-0411">Iron-sulfur</keyword>
<dbReference type="SUPFAM" id="SSF50022">
    <property type="entry name" value="ISP domain"/>
    <property type="match status" value="1"/>
</dbReference>
<sequence>MDNKQSTIDKRFKNPPSSYWIASTPETDYPALREDLKVDVAIVGGGMVGITSAYLLSQEGLKVAVLEADRILLGTTAHTTAKLTSQHDLIYAQLQRNLGQEKTKQYAEANEAALHFVAKCIEEQQIDCDFSYQPAYIYTASEDYLQKIEDEVKAASELGIKASFETKLELPLKIRGAVRFEHQAQFHSRKYLLALASKIPDQGGLIFEQTRVVDLEGEGPYTVTTAAGNKVTATHMIMAAHYPFNFFPGLYFTRLYTERAYAVVAKAQEKFPGGMYLSAEDPGRSLRSLPTTEGERILIVGEKHKVGQGENLRQHYENLMDFGEQLFTVEDFPYRWSAQDCTSLDDIPYIGRMSSQSPNLYVATGFRKWGMTHSTVSGLLLRDLIVKGESPWEEVYAPSRTTTLASVGQFVVQNADVAANLISGKLEVAPEEVEVMAGEGNVELEDGQRVGVFEDEAGKVHTVDTTCAHLGCELHWNNAEHSWDCPCHGSRYTADGEILEGPTVKPLKVL</sequence>
<dbReference type="GO" id="GO:0016705">
    <property type="term" value="F:oxidoreductase activity, acting on paired donors, with incorporation or reduction of molecular oxygen"/>
    <property type="evidence" value="ECO:0007669"/>
    <property type="project" value="UniProtKB-ARBA"/>
</dbReference>
<name>W0EE86_9FIRM</name>
<dbReference type="GO" id="GO:0051537">
    <property type="term" value="F:2 iron, 2 sulfur cluster binding"/>
    <property type="evidence" value="ECO:0007669"/>
    <property type="project" value="UniProtKB-KW"/>
</dbReference>
<dbReference type="HOGENOM" id="CLU_007884_15_1_9"/>
<protein>
    <submittedName>
        <fullName evidence="7">(2Fe-2S)-binding protein</fullName>
    </submittedName>
</protein>
<dbReference type="KEGG" id="dmt:DESME_12895"/>
<dbReference type="eggNOG" id="COG0723">
    <property type="taxonomic scope" value="Bacteria"/>
</dbReference>
<dbReference type="PROSITE" id="PS51296">
    <property type="entry name" value="RIESKE"/>
    <property type="match status" value="1"/>
</dbReference>
<dbReference type="Proteomes" id="UP000010847">
    <property type="component" value="Chromosome"/>
</dbReference>
<keyword evidence="8" id="KW-1185">Reference proteome</keyword>